<dbReference type="AlphaFoldDB" id="A0A1Q5UND7"/>
<sequence length="126" mass="13643">MQSLECPSQGWRCQQCGLPGVRVSNDSTTGAHYKCVPCNRSLGLCPCTTPGARTTSTCHCGQRSGASSPGLDDQVPRGVAMLPTERKNSLNPHNPDEGFDEDWEANCTPGFMVKRFKASAMEFLPH</sequence>
<proteinExistence type="predicted"/>
<dbReference type="OrthoDB" id="4313887at2759"/>
<keyword evidence="2" id="KW-1185">Reference proteome</keyword>
<reference evidence="1 2" key="1">
    <citation type="submission" date="2016-10" db="EMBL/GenBank/DDBJ databases">
        <title>Genome sequence of the ascomycete fungus Penicillium subrubescens.</title>
        <authorList>
            <person name="De Vries R.P."/>
            <person name="Peng M."/>
            <person name="Dilokpimol A."/>
            <person name="Hilden K."/>
            <person name="Makela M.R."/>
            <person name="Grigoriev I."/>
            <person name="Riley R."/>
            <person name="Granchi Z."/>
        </authorList>
    </citation>
    <scope>NUCLEOTIDE SEQUENCE [LARGE SCALE GENOMIC DNA]</scope>
    <source>
        <strain evidence="1 2">CBS 132785</strain>
    </source>
</reference>
<dbReference type="EMBL" id="MNBE01000120">
    <property type="protein sequence ID" value="OKP13990.1"/>
    <property type="molecule type" value="Genomic_DNA"/>
</dbReference>
<accession>A0A1Q5UND7</accession>
<dbReference type="Proteomes" id="UP000186955">
    <property type="component" value="Unassembled WGS sequence"/>
</dbReference>
<organism evidence="1 2">
    <name type="scientific">Penicillium subrubescens</name>
    <dbReference type="NCBI Taxonomy" id="1316194"/>
    <lineage>
        <taxon>Eukaryota</taxon>
        <taxon>Fungi</taxon>
        <taxon>Dikarya</taxon>
        <taxon>Ascomycota</taxon>
        <taxon>Pezizomycotina</taxon>
        <taxon>Eurotiomycetes</taxon>
        <taxon>Eurotiomycetidae</taxon>
        <taxon>Eurotiales</taxon>
        <taxon>Aspergillaceae</taxon>
        <taxon>Penicillium</taxon>
    </lineage>
</organism>
<evidence type="ECO:0000313" key="2">
    <source>
        <dbReference type="Proteomes" id="UP000186955"/>
    </source>
</evidence>
<comment type="caution">
    <text evidence="1">The sequence shown here is derived from an EMBL/GenBank/DDBJ whole genome shotgun (WGS) entry which is preliminary data.</text>
</comment>
<protein>
    <submittedName>
        <fullName evidence="1">Uncharacterized protein</fullName>
    </submittedName>
</protein>
<gene>
    <name evidence="1" type="ORF">PENSUB_259</name>
</gene>
<evidence type="ECO:0000313" key="1">
    <source>
        <dbReference type="EMBL" id="OKP13990.1"/>
    </source>
</evidence>
<name>A0A1Q5UND7_9EURO</name>